<dbReference type="GO" id="GO:0015184">
    <property type="term" value="F:L-cystine transmembrane transporter activity"/>
    <property type="evidence" value="ECO:0007669"/>
    <property type="project" value="TreeGrafter"/>
</dbReference>
<evidence type="ECO:0000256" key="4">
    <source>
        <dbReference type="ARBA" id="ARBA00022692"/>
    </source>
</evidence>
<feature type="transmembrane region" description="Helical" evidence="12">
    <location>
        <begin position="578"/>
        <end position="597"/>
    </location>
</feature>
<dbReference type="Proteomes" id="UP000075882">
    <property type="component" value="Unassembled WGS sequence"/>
</dbReference>
<dbReference type="PANTHER" id="PTHR13131">
    <property type="entry name" value="CYSTINOSIN"/>
    <property type="match status" value="1"/>
</dbReference>
<keyword evidence="3" id="KW-0813">Transport</keyword>
<dbReference type="InterPro" id="IPR006603">
    <property type="entry name" value="PQ-loop_rpt"/>
</dbReference>
<feature type="transmembrane region" description="Helical" evidence="12">
    <location>
        <begin position="144"/>
        <end position="164"/>
    </location>
</feature>
<feature type="transmembrane region" description="Helical" evidence="12">
    <location>
        <begin position="923"/>
        <end position="942"/>
    </location>
</feature>
<dbReference type="GO" id="GO:0005765">
    <property type="term" value="C:lysosomal membrane"/>
    <property type="evidence" value="ECO:0007669"/>
    <property type="project" value="UniProtKB-SubCell"/>
</dbReference>
<feature type="transmembrane region" description="Helical" evidence="12">
    <location>
        <begin position="863"/>
        <end position="887"/>
    </location>
</feature>
<feature type="transmembrane region" description="Helical" evidence="12">
    <location>
        <begin position="539"/>
        <end position="558"/>
    </location>
</feature>
<evidence type="ECO:0000256" key="12">
    <source>
        <dbReference type="SAM" id="Phobius"/>
    </source>
</evidence>
<dbReference type="NCBIfam" id="TIGR00951">
    <property type="entry name" value="2A43"/>
    <property type="match status" value="1"/>
</dbReference>
<feature type="transmembrane region" description="Helical" evidence="12">
    <location>
        <begin position="404"/>
        <end position="424"/>
    </location>
</feature>
<evidence type="ECO:0000256" key="10">
    <source>
        <dbReference type="ARBA" id="ARBA00048473"/>
    </source>
</evidence>
<keyword evidence="4 12" id="KW-0812">Transmembrane</keyword>
<evidence type="ECO:0000256" key="1">
    <source>
        <dbReference type="ARBA" id="ARBA00004155"/>
    </source>
</evidence>
<keyword evidence="7 12" id="KW-1133">Transmembrane helix</keyword>
<evidence type="ECO:0000256" key="5">
    <source>
        <dbReference type="ARBA" id="ARBA00022737"/>
    </source>
</evidence>
<comment type="catalytic activity">
    <reaction evidence="10">
        <text>L-cystine(out) + H(+)(out) = L-cystine(in) + H(+)(in)</text>
        <dbReference type="Rhea" id="RHEA:66172"/>
        <dbReference type="ChEBI" id="CHEBI:15378"/>
        <dbReference type="ChEBI" id="CHEBI:35491"/>
    </reaction>
    <physiologicalReaction direction="left-to-right" evidence="10">
        <dbReference type="Rhea" id="RHEA:66173"/>
    </physiologicalReaction>
</comment>
<feature type="transmembrane region" description="Helical" evidence="12">
    <location>
        <begin position="830"/>
        <end position="851"/>
    </location>
</feature>
<feature type="transmembrane region" description="Helical" evidence="12">
    <location>
        <begin position="176"/>
        <end position="196"/>
    </location>
</feature>
<feature type="transmembrane region" description="Helical" evidence="12">
    <location>
        <begin position="42"/>
        <end position="62"/>
    </location>
</feature>
<dbReference type="Pfam" id="PF04193">
    <property type="entry name" value="PQ-loop"/>
    <property type="match status" value="4"/>
</dbReference>
<evidence type="ECO:0000256" key="2">
    <source>
        <dbReference type="ARBA" id="ARBA00006855"/>
    </source>
</evidence>
<feature type="transmembrane region" description="Helical" evidence="12">
    <location>
        <begin position="82"/>
        <end position="106"/>
    </location>
</feature>
<dbReference type="GO" id="GO:0015293">
    <property type="term" value="F:symporter activity"/>
    <property type="evidence" value="ECO:0007669"/>
    <property type="project" value="UniProtKB-KW"/>
</dbReference>
<comment type="subcellular location">
    <subcellularLocation>
        <location evidence="1">Lysosome membrane</location>
        <topology evidence="1">Multi-pass membrane protein</topology>
    </subcellularLocation>
</comment>
<feature type="transmembrane region" description="Helical" evidence="12">
    <location>
        <begin position="745"/>
        <end position="767"/>
    </location>
</feature>
<feature type="compositionally biased region" description="Polar residues" evidence="11">
    <location>
        <begin position="617"/>
        <end position="630"/>
    </location>
</feature>
<keyword evidence="8 12" id="KW-0472">Membrane</keyword>
<protein>
    <recommendedName>
        <fullName evidence="14">Cystinosin</fullName>
    </recommendedName>
</protein>
<keyword evidence="5" id="KW-0677">Repeat</keyword>
<evidence type="ECO:0000313" key="13">
    <source>
        <dbReference type="EnsemblMetazoa" id="ACOM033316-PA.1"/>
    </source>
</evidence>
<evidence type="ECO:0000256" key="8">
    <source>
        <dbReference type="ARBA" id="ARBA00023136"/>
    </source>
</evidence>
<keyword evidence="6" id="KW-0769">Symport</keyword>
<evidence type="ECO:0000256" key="6">
    <source>
        <dbReference type="ARBA" id="ARBA00022847"/>
    </source>
</evidence>
<dbReference type="PANTHER" id="PTHR13131:SF5">
    <property type="entry name" value="CYSTINOSIN"/>
    <property type="match status" value="1"/>
</dbReference>
<dbReference type="VEuPathDB" id="VectorBase:ACON2_029495"/>
<dbReference type="Gene3D" id="1.20.1280.290">
    <property type="match status" value="2"/>
</dbReference>
<dbReference type="AlphaFoldDB" id="A0A8W7PLW7"/>
<accession>A0A8W7PLW7</accession>
<sequence>MIGLKKHRAFLERLRWTLRAQHVFGVSSLIVDKRGNVRSGSAAPKFILAMLGLAISLAVWFILYHNESPVICRSKANQVRLFYYFVIIETLVAIAFNVICTIRIAWPASQHSLAQCWAQLIAKVQEIQIMFQCSIESKRPFQLFWLWIAVLSAAYGFLLTFMVLTSKVLFQVLSMMMTWVFPLALNDMLLVGACTATEKALQQFERQLCEVGKMANTQNVECEQMITSFSLYVAEQKPKFRILKSINLSFNLIYAVLPAQSVCNHRLKMTRTCRNPIVTILWLCALATVRCSAQTTIGASVVLDPQDVTVIVGERQSFFAKVRGMLSQDARLNLTTDHTDLVEIFPTSIVVSPGDGGFIDRVYEIVLLGLSPGQFDVDANVLPTGLIDDAAAFIRVTVANSQPIILISSVIGWIYFAAWTVSFWPQMIVNYRRQSVVGLSFDFLTLNLVGHSVYAAFNCALFWSGFIEQEYLDRNPRGLNPVLANDVAFSIHATIATLLTVTQCFIYEVSYIKLSVTLIKYVPQAVLNFRRKSTVGWSIENVLLDFTGGMLSMLQMLLNGYNYDDWASIFGDPTKFGLGLFSVMFDILFMVQHYVLYRNRANEKTLQEDSSTTTTTASNGGSKDTTSTTAQSNKTLLRLQFGPQDTTIIVGQTRNVTLRLHGPLSEPVAVNFTQTNATNANAYVQVTPSTIAFTPPPSNFIDRSERVSLRGLRAGIFDLLAHLSPSSALVDQSQAFVRVTVAKSWSLISVSSVIGWTYFLAWTWSFWPQIWENRTRASVVGLSFDYLALNLLGHTMYAAFNCALFWNGSVQAEYLRRNPRGLIPVLANDVAFSLHAVFATGLIIVQCFFYERGQQKVSYTARAIMTVFALVVMISGVLVATGTYLWLDFFYNLSYIKLAVTLVKYVPQAVLNYRRKSTIGWSIGNVLLDFTGGSFSMLQMLVNGYNYDDWDSIFGDGAKFGLGLFSVLFDVLFIVQHYILYRNSNYIELRGENYPGPGSVTTAPRQNIST</sequence>
<dbReference type="FunFam" id="1.20.1280.290:FF:000016">
    <property type="entry name" value="Cystinosin homolog"/>
    <property type="match status" value="2"/>
</dbReference>
<proteinExistence type="inferred from homology"/>
<keyword evidence="9" id="KW-0458">Lysosome</keyword>
<evidence type="ECO:0000256" key="11">
    <source>
        <dbReference type="SAM" id="MobiDB-lite"/>
    </source>
</evidence>
<feature type="region of interest" description="Disordered" evidence="11">
    <location>
        <begin position="605"/>
        <end position="630"/>
    </location>
</feature>
<dbReference type="InterPro" id="IPR005282">
    <property type="entry name" value="LC_transporter"/>
</dbReference>
<evidence type="ECO:0000256" key="7">
    <source>
        <dbReference type="ARBA" id="ARBA00022989"/>
    </source>
</evidence>
<evidence type="ECO:0000256" key="9">
    <source>
        <dbReference type="ARBA" id="ARBA00023228"/>
    </source>
</evidence>
<comment type="similarity">
    <text evidence="2">Belongs to the cystinosin family.</text>
</comment>
<name>A0A8W7PLW7_ANOCL</name>
<dbReference type="EnsemblMetazoa" id="ACOM033316-RA">
    <property type="protein sequence ID" value="ACOM033316-PA.1"/>
    <property type="gene ID" value="ACOM033316"/>
</dbReference>
<organism evidence="13">
    <name type="scientific">Anopheles coluzzii</name>
    <name type="common">African malaria mosquito</name>
    <dbReference type="NCBI Taxonomy" id="1518534"/>
    <lineage>
        <taxon>Eukaryota</taxon>
        <taxon>Metazoa</taxon>
        <taxon>Ecdysozoa</taxon>
        <taxon>Arthropoda</taxon>
        <taxon>Hexapoda</taxon>
        <taxon>Insecta</taxon>
        <taxon>Pterygota</taxon>
        <taxon>Neoptera</taxon>
        <taxon>Endopterygota</taxon>
        <taxon>Diptera</taxon>
        <taxon>Nematocera</taxon>
        <taxon>Culicoidea</taxon>
        <taxon>Culicidae</taxon>
        <taxon>Anophelinae</taxon>
        <taxon>Anopheles</taxon>
    </lineage>
</organism>
<dbReference type="VEuPathDB" id="VectorBase:ACON2_041086"/>
<evidence type="ECO:0008006" key="14">
    <source>
        <dbReference type="Google" id="ProtNLM"/>
    </source>
</evidence>
<feature type="transmembrane region" description="Helical" evidence="12">
    <location>
        <begin position="444"/>
        <end position="467"/>
    </location>
</feature>
<feature type="transmembrane region" description="Helical" evidence="12">
    <location>
        <begin position="962"/>
        <end position="981"/>
    </location>
</feature>
<reference evidence="13" key="1">
    <citation type="submission" date="2022-08" db="UniProtKB">
        <authorList>
            <consortium name="EnsemblMetazoa"/>
        </authorList>
    </citation>
    <scope>IDENTIFICATION</scope>
</reference>
<evidence type="ECO:0000256" key="3">
    <source>
        <dbReference type="ARBA" id="ARBA00022448"/>
    </source>
</evidence>
<dbReference type="SMART" id="SM00679">
    <property type="entry name" value="CTNS"/>
    <property type="match status" value="4"/>
</dbReference>